<dbReference type="PANTHER" id="PTHR22803">
    <property type="entry name" value="MANNOSE, PHOSPHOLIPASE, LECTIN RECEPTOR RELATED"/>
    <property type="match status" value="1"/>
</dbReference>
<proteinExistence type="predicted"/>
<dbReference type="AlphaFoldDB" id="A0ABD3XUM5"/>
<gene>
    <name evidence="2" type="ORF">ACJMK2_001649</name>
</gene>
<dbReference type="InterPro" id="IPR050111">
    <property type="entry name" value="C-type_lectin/snaclec_domain"/>
</dbReference>
<keyword evidence="3" id="KW-1185">Reference proteome</keyword>
<dbReference type="PROSITE" id="PS50041">
    <property type="entry name" value="C_TYPE_LECTIN_2"/>
    <property type="match status" value="1"/>
</dbReference>
<dbReference type="SUPFAM" id="SSF56436">
    <property type="entry name" value="C-type lectin-like"/>
    <property type="match status" value="1"/>
</dbReference>
<dbReference type="EMBL" id="JBJQND010000001">
    <property type="protein sequence ID" value="KAL3889305.1"/>
    <property type="molecule type" value="Genomic_DNA"/>
</dbReference>
<dbReference type="InterPro" id="IPR001304">
    <property type="entry name" value="C-type_lectin-like"/>
</dbReference>
<evidence type="ECO:0000259" key="1">
    <source>
        <dbReference type="PROSITE" id="PS50041"/>
    </source>
</evidence>
<dbReference type="InterPro" id="IPR016187">
    <property type="entry name" value="CTDL_fold"/>
</dbReference>
<dbReference type="InterPro" id="IPR016186">
    <property type="entry name" value="C-type_lectin-like/link_sf"/>
</dbReference>
<name>A0ABD3XUM5_SINWO</name>
<organism evidence="2 3">
    <name type="scientific">Sinanodonta woodiana</name>
    <name type="common">Chinese pond mussel</name>
    <name type="synonym">Anodonta woodiana</name>
    <dbReference type="NCBI Taxonomy" id="1069815"/>
    <lineage>
        <taxon>Eukaryota</taxon>
        <taxon>Metazoa</taxon>
        <taxon>Spiralia</taxon>
        <taxon>Lophotrochozoa</taxon>
        <taxon>Mollusca</taxon>
        <taxon>Bivalvia</taxon>
        <taxon>Autobranchia</taxon>
        <taxon>Heteroconchia</taxon>
        <taxon>Palaeoheterodonta</taxon>
        <taxon>Unionida</taxon>
        <taxon>Unionoidea</taxon>
        <taxon>Unionidae</taxon>
        <taxon>Unioninae</taxon>
        <taxon>Sinanodonta</taxon>
    </lineage>
</organism>
<accession>A0ABD3XUM5</accession>
<dbReference type="Proteomes" id="UP001634394">
    <property type="component" value="Unassembled WGS sequence"/>
</dbReference>
<dbReference type="CDD" id="cd00037">
    <property type="entry name" value="CLECT"/>
    <property type="match status" value="1"/>
</dbReference>
<reference evidence="2 3" key="1">
    <citation type="submission" date="2024-11" db="EMBL/GenBank/DDBJ databases">
        <title>Chromosome-level genome assembly of the freshwater bivalve Anodonta woodiana.</title>
        <authorList>
            <person name="Chen X."/>
        </authorList>
    </citation>
    <scope>NUCLEOTIDE SEQUENCE [LARGE SCALE GENOMIC DNA]</scope>
    <source>
        <strain evidence="2">MN2024</strain>
        <tissue evidence="2">Gills</tissue>
    </source>
</reference>
<feature type="domain" description="C-type lectin" evidence="1">
    <location>
        <begin position="1"/>
        <end position="105"/>
    </location>
</feature>
<dbReference type="Pfam" id="PF00059">
    <property type="entry name" value="Lectin_C"/>
    <property type="match status" value="1"/>
</dbReference>
<evidence type="ECO:0000313" key="3">
    <source>
        <dbReference type="Proteomes" id="UP001634394"/>
    </source>
</evidence>
<sequence>MDACEAEGAMLVFIRNEMEFLQVRNAIKAASLLKYTLNGLQKTFSNEIATWKWWNGQIPSYLDWETGEPKNYGGDEKCGNFLTGAGAHYKFDDIDCFWRNNVVCQKNI</sequence>
<comment type="caution">
    <text evidence="2">The sequence shown here is derived from an EMBL/GenBank/DDBJ whole genome shotgun (WGS) entry which is preliminary data.</text>
</comment>
<dbReference type="Gene3D" id="3.10.100.10">
    <property type="entry name" value="Mannose-Binding Protein A, subunit A"/>
    <property type="match status" value="1"/>
</dbReference>
<protein>
    <recommendedName>
        <fullName evidence="1">C-type lectin domain-containing protein</fullName>
    </recommendedName>
</protein>
<evidence type="ECO:0000313" key="2">
    <source>
        <dbReference type="EMBL" id="KAL3889305.1"/>
    </source>
</evidence>